<dbReference type="SUPFAM" id="SSF52317">
    <property type="entry name" value="Class I glutamine amidotransferase-like"/>
    <property type="match status" value="1"/>
</dbReference>
<reference evidence="14 15" key="1">
    <citation type="submission" date="2017-09" db="EMBL/GenBank/DDBJ databases">
        <authorList>
            <person name="Ehlers B."/>
            <person name="Leendertz F.H."/>
        </authorList>
    </citation>
    <scope>NUCLEOTIDE SEQUENCE [LARGE SCALE GENOMIC DNA]</scope>
    <source>
        <strain evidence="14 15">CGMCC 1.12662</strain>
    </source>
</reference>
<evidence type="ECO:0000256" key="11">
    <source>
        <dbReference type="HAMAP-Rule" id="MF_01209"/>
    </source>
</evidence>
<dbReference type="Pfam" id="PF00988">
    <property type="entry name" value="CPSase_sm_chain"/>
    <property type="match status" value="1"/>
</dbReference>
<dbReference type="GO" id="GO:0004088">
    <property type="term" value="F:carbamoyl-phosphate synthase (glutamine-hydrolyzing) activity"/>
    <property type="evidence" value="ECO:0007669"/>
    <property type="project" value="UniProtKB-UniRule"/>
</dbReference>
<dbReference type="GO" id="GO:0005524">
    <property type="term" value="F:ATP binding"/>
    <property type="evidence" value="ECO:0007669"/>
    <property type="project" value="UniProtKB-UniRule"/>
</dbReference>
<keyword evidence="5 11" id="KW-0547">Nucleotide-binding</keyword>
<evidence type="ECO:0000256" key="3">
    <source>
        <dbReference type="ARBA" id="ARBA00007800"/>
    </source>
</evidence>
<dbReference type="Gene3D" id="3.40.50.880">
    <property type="match status" value="1"/>
</dbReference>
<keyword evidence="11" id="KW-0028">Amino-acid biosynthesis</keyword>
<dbReference type="NCBIfam" id="NF009475">
    <property type="entry name" value="PRK12838.1"/>
    <property type="match status" value="1"/>
</dbReference>
<keyword evidence="7 11" id="KW-0315">Glutamine amidotransferase</keyword>
<dbReference type="InterPro" id="IPR036480">
    <property type="entry name" value="CarbP_synth_ssu_N_sf"/>
</dbReference>
<dbReference type="PANTHER" id="PTHR43418">
    <property type="entry name" value="MULTIFUNCTIONAL TRYPTOPHAN BIOSYNTHESIS PROTEIN-RELATED"/>
    <property type="match status" value="1"/>
</dbReference>
<feature type="active site" evidence="11">
    <location>
        <position position="360"/>
    </location>
</feature>
<dbReference type="NCBIfam" id="TIGR01368">
    <property type="entry name" value="CPSaseIIsmall"/>
    <property type="match status" value="1"/>
</dbReference>
<dbReference type="Gene3D" id="3.50.30.20">
    <property type="entry name" value="Carbamoyl-phosphate synthase small subunit, N-terminal domain"/>
    <property type="match status" value="1"/>
</dbReference>
<comment type="pathway">
    <text evidence="1 11">Pyrimidine metabolism; UMP biosynthesis via de novo pathway; (S)-dihydroorotate from bicarbonate: step 1/3.</text>
</comment>
<dbReference type="PANTHER" id="PTHR43418:SF7">
    <property type="entry name" value="CARBAMOYL-PHOSPHATE SYNTHASE SMALL CHAIN"/>
    <property type="match status" value="1"/>
</dbReference>
<evidence type="ECO:0000313" key="16">
    <source>
        <dbReference type="Proteomes" id="UP000231702"/>
    </source>
</evidence>
<evidence type="ECO:0000256" key="7">
    <source>
        <dbReference type="ARBA" id="ARBA00022962"/>
    </source>
</evidence>
<keyword evidence="16" id="KW-1185">Reference proteome</keyword>
<evidence type="ECO:0000256" key="1">
    <source>
        <dbReference type="ARBA" id="ARBA00004812"/>
    </source>
</evidence>
<evidence type="ECO:0000256" key="6">
    <source>
        <dbReference type="ARBA" id="ARBA00022840"/>
    </source>
</evidence>
<feature type="binding site" evidence="11">
    <location>
        <position position="321"/>
    </location>
    <ligand>
        <name>L-glutamine</name>
        <dbReference type="ChEBI" id="CHEBI:58359"/>
    </ligand>
</feature>
<name>A0A285IV32_9RHOB</name>
<protein>
    <recommendedName>
        <fullName evidence="11">Carbamoyl phosphate synthase small chain</fullName>
        <ecNumber evidence="11">6.3.5.5</ecNumber>
    </recommendedName>
    <alternativeName>
        <fullName evidence="11">Carbamoyl phosphate synthetase glutamine chain</fullName>
    </alternativeName>
</protein>
<proteinExistence type="inferred from homology"/>
<dbReference type="UniPathway" id="UPA00068">
    <property type="reaction ID" value="UER00171"/>
</dbReference>
<feature type="binding site" evidence="11">
    <location>
        <position position="53"/>
    </location>
    <ligand>
        <name>L-glutamine</name>
        <dbReference type="ChEBI" id="CHEBI:58359"/>
    </ligand>
</feature>
<dbReference type="GO" id="GO:0006207">
    <property type="term" value="P:'de novo' pyrimidine nucleobase biosynthetic process"/>
    <property type="evidence" value="ECO:0007669"/>
    <property type="project" value="InterPro"/>
</dbReference>
<dbReference type="PRINTS" id="PR00097">
    <property type="entry name" value="ANTSNTHASEII"/>
</dbReference>
<dbReference type="HAMAP" id="MF_01209">
    <property type="entry name" value="CPSase_S_chain"/>
    <property type="match status" value="1"/>
</dbReference>
<dbReference type="RefSeq" id="WP_097145872.1">
    <property type="nucleotide sequence ID" value="NZ_OBEA01000003.1"/>
</dbReference>
<dbReference type="Proteomes" id="UP000231655">
    <property type="component" value="Unassembled WGS sequence"/>
</dbReference>
<dbReference type="UniPathway" id="UPA00070">
    <property type="reaction ID" value="UER00115"/>
</dbReference>
<evidence type="ECO:0000313" key="13">
    <source>
        <dbReference type="EMBL" id="PJE32098.1"/>
    </source>
</evidence>
<dbReference type="Proteomes" id="UP000231702">
    <property type="component" value="Unassembled WGS sequence"/>
</dbReference>
<keyword evidence="4 11" id="KW-0436">Ligase</keyword>
<feature type="binding site" evidence="11">
    <location>
        <position position="248"/>
    </location>
    <ligand>
        <name>L-glutamine</name>
        <dbReference type="ChEBI" id="CHEBI:58359"/>
    </ligand>
</feature>
<feature type="binding site" evidence="11">
    <location>
        <position position="320"/>
    </location>
    <ligand>
        <name>L-glutamine</name>
        <dbReference type="ChEBI" id="CHEBI:58359"/>
    </ligand>
</feature>
<feature type="active site" description="Nucleophile" evidence="11">
    <location>
        <position position="276"/>
    </location>
</feature>
<dbReference type="FunFam" id="3.50.30.20:FF:000001">
    <property type="entry name" value="Carbamoyl-phosphate synthase small chain"/>
    <property type="match status" value="1"/>
</dbReference>
<dbReference type="InterPro" id="IPR017926">
    <property type="entry name" value="GATASE"/>
</dbReference>
<evidence type="ECO:0000256" key="2">
    <source>
        <dbReference type="ARBA" id="ARBA00005077"/>
    </source>
</evidence>
<dbReference type="PRINTS" id="PR00096">
    <property type="entry name" value="GATASE"/>
</dbReference>
<dbReference type="PROSITE" id="PS51273">
    <property type="entry name" value="GATASE_TYPE_1"/>
    <property type="match status" value="1"/>
</dbReference>
<dbReference type="InterPro" id="IPR050472">
    <property type="entry name" value="Anth_synth/Amidotransfase"/>
</dbReference>
<dbReference type="InterPro" id="IPR035686">
    <property type="entry name" value="CPSase_GATase1"/>
</dbReference>
<evidence type="ECO:0000259" key="12">
    <source>
        <dbReference type="SMART" id="SM01097"/>
    </source>
</evidence>
<dbReference type="AlphaFoldDB" id="A0A285IV32"/>
<keyword evidence="6 11" id="KW-0067">ATP-binding</keyword>
<dbReference type="InterPro" id="IPR002474">
    <property type="entry name" value="CarbamoylP_synth_ssu_N"/>
</dbReference>
<gene>
    <name evidence="11" type="primary">carA</name>
    <name evidence="13" type="ORF">CVM39_03140</name>
    <name evidence="14" type="ORF">SAMN06297129_2159</name>
</gene>
<keyword evidence="8 11" id="KW-0665">Pyrimidine biosynthesis</keyword>
<comment type="function">
    <text evidence="11">Small subunit of the glutamine-dependent carbamoyl phosphate synthetase (CPSase). CPSase catalyzes the formation of carbamoyl phosphate from the ammonia moiety of glutamine, carbonate, and phosphate donated by ATP, constituting the first step of 2 biosynthetic pathways, one leading to arginine and/or urea and the other to pyrimidine nucleotides. The small subunit (glutamine amidotransferase) binds and cleaves glutamine to supply the large subunit with the substrate ammonia.</text>
</comment>
<evidence type="ECO:0000256" key="4">
    <source>
        <dbReference type="ARBA" id="ARBA00022598"/>
    </source>
</evidence>
<evidence type="ECO:0000256" key="5">
    <source>
        <dbReference type="ARBA" id="ARBA00022741"/>
    </source>
</evidence>
<feature type="binding site" evidence="11">
    <location>
        <position position="246"/>
    </location>
    <ligand>
        <name>L-glutamine</name>
        <dbReference type="ChEBI" id="CHEBI:58359"/>
    </ligand>
</feature>
<evidence type="ECO:0000313" key="14">
    <source>
        <dbReference type="EMBL" id="SNY51547.1"/>
    </source>
</evidence>
<evidence type="ECO:0000256" key="9">
    <source>
        <dbReference type="ARBA" id="ARBA00048816"/>
    </source>
</evidence>
<feature type="domain" description="Carbamoyl-phosphate synthase small subunit N-terminal" evidence="12">
    <location>
        <begin position="9"/>
        <end position="139"/>
    </location>
</feature>
<dbReference type="PRINTS" id="PR00099">
    <property type="entry name" value="CPSGATASE"/>
</dbReference>
<dbReference type="GO" id="GO:0044205">
    <property type="term" value="P:'de novo' UMP biosynthetic process"/>
    <property type="evidence" value="ECO:0007669"/>
    <property type="project" value="UniProtKB-UniRule"/>
</dbReference>
<accession>A0A285IV32</accession>
<dbReference type="CDD" id="cd01744">
    <property type="entry name" value="GATase1_CPSase"/>
    <property type="match status" value="1"/>
</dbReference>
<dbReference type="GO" id="GO:0006526">
    <property type="term" value="P:L-arginine biosynthetic process"/>
    <property type="evidence" value="ECO:0007669"/>
    <property type="project" value="UniProtKB-UniRule"/>
</dbReference>
<sequence length="386" mass="41321">MPLSQGPKPTACLALADGTVFYGRGFGATGVTEAELCFNTAMTGYQEIMTDPSYAGQIVTFTFPHIGNTGVNVEDDETADPVAAGMVVKWDPTEPSNWRSAGELGDWLASRGRIAIGGIDTRRLTRAIRARGAPHAALAHNPDGNFDVEALVARARNFAGLVGLDLAKDVTCAQSYRWDEMRWAWPDGFPKQENARFKVVAVDYGAKRNILRCLASAGCDVTVLPASATAEEVLAHEPDGLFLSNGPGDPAATGEYAVPMIQEVMNRSNMPIFGICLGHQMLALALGAKTVKMNHGHHGANHPVKELATGKVEITSMNHGFAVDSQTLPEGVVESHVSLFDGSNCGIRMTDRPVFSVQHHPEASPGPQDSFYLFERFVESMGGVPA</sequence>
<evidence type="ECO:0000313" key="15">
    <source>
        <dbReference type="Proteomes" id="UP000231655"/>
    </source>
</evidence>
<dbReference type="EMBL" id="OBEA01000003">
    <property type="protein sequence ID" value="SNY51547.1"/>
    <property type="molecule type" value="Genomic_DNA"/>
</dbReference>
<feature type="active site" evidence="11">
    <location>
        <position position="362"/>
    </location>
</feature>
<evidence type="ECO:0000256" key="8">
    <source>
        <dbReference type="ARBA" id="ARBA00022975"/>
    </source>
</evidence>
<dbReference type="OrthoDB" id="9804328at2"/>
<evidence type="ECO:0000256" key="10">
    <source>
        <dbReference type="ARBA" id="ARBA00049285"/>
    </source>
</evidence>
<dbReference type="EC" id="6.3.5.5" evidence="11"/>
<reference evidence="13 16" key="2">
    <citation type="journal article" date="2018" name="Int. J. Syst. Evol. Microbiol.">
        <title>Pseudooceanicola lipolyticus sp. nov., a marine alphaproteobacterium, reclassification of Oceanicola flagellatus as Pseudooceanicola flagellatus comb. nov. and emended description of the genus Pseudooceanicola.</title>
        <authorList>
            <person name="Huang M.-M."/>
            <person name="Guo L.-L."/>
            <person name="Wu Y.-H."/>
            <person name="Lai Q.-L."/>
            <person name="Shao Z.-Z."/>
            <person name="Wang C.-S."/>
            <person name="Wu M."/>
            <person name="Xu X.-W."/>
        </authorList>
    </citation>
    <scope>NUCLEOTIDE SEQUENCE [LARGE SCALE GENOMIC DNA]</scope>
    <source>
        <strain evidence="13 16">Ar-45</strain>
    </source>
</reference>
<keyword evidence="11" id="KW-0055">Arginine biosynthesis</keyword>
<feature type="binding site" evidence="11">
    <location>
        <position position="280"/>
    </location>
    <ligand>
        <name>L-glutamine</name>
        <dbReference type="ChEBI" id="CHEBI:58359"/>
    </ligand>
</feature>
<feature type="binding site" evidence="11">
    <location>
        <position position="318"/>
    </location>
    <ligand>
        <name>L-glutamine</name>
        <dbReference type="ChEBI" id="CHEBI:58359"/>
    </ligand>
</feature>
<organism evidence="14 15">
    <name type="scientific">Pseudooceanicola antarcticus</name>
    <dbReference type="NCBI Taxonomy" id="1247613"/>
    <lineage>
        <taxon>Bacteria</taxon>
        <taxon>Pseudomonadati</taxon>
        <taxon>Pseudomonadota</taxon>
        <taxon>Alphaproteobacteria</taxon>
        <taxon>Rhodobacterales</taxon>
        <taxon>Paracoccaceae</taxon>
        <taxon>Pseudooceanicola</taxon>
    </lineage>
</organism>
<comment type="catalytic activity">
    <reaction evidence="9 11">
        <text>hydrogencarbonate + L-glutamine + 2 ATP + H2O = carbamoyl phosphate + L-glutamate + 2 ADP + phosphate + 2 H(+)</text>
        <dbReference type="Rhea" id="RHEA:18633"/>
        <dbReference type="ChEBI" id="CHEBI:15377"/>
        <dbReference type="ChEBI" id="CHEBI:15378"/>
        <dbReference type="ChEBI" id="CHEBI:17544"/>
        <dbReference type="ChEBI" id="CHEBI:29985"/>
        <dbReference type="ChEBI" id="CHEBI:30616"/>
        <dbReference type="ChEBI" id="CHEBI:43474"/>
        <dbReference type="ChEBI" id="CHEBI:58228"/>
        <dbReference type="ChEBI" id="CHEBI:58359"/>
        <dbReference type="ChEBI" id="CHEBI:456216"/>
        <dbReference type="EC" id="6.3.5.5"/>
    </reaction>
</comment>
<comment type="subunit">
    <text evidence="11">Composed of two chains; the small (or glutamine) chain promotes the hydrolysis of glutamine to ammonia, which is used by the large (or ammonia) chain to synthesize carbamoyl phosphate. Tetramer of heterodimers (alpha,beta)4.</text>
</comment>
<dbReference type="Pfam" id="PF00117">
    <property type="entry name" value="GATase"/>
    <property type="match status" value="1"/>
</dbReference>
<dbReference type="SMART" id="SM01097">
    <property type="entry name" value="CPSase_sm_chain"/>
    <property type="match status" value="1"/>
</dbReference>
<feature type="binding site" evidence="11">
    <location>
        <position position="277"/>
    </location>
    <ligand>
        <name>L-glutamine</name>
        <dbReference type="ChEBI" id="CHEBI:58359"/>
    </ligand>
</feature>
<dbReference type="GO" id="GO:0006541">
    <property type="term" value="P:glutamine metabolic process"/>
    <property type="evidence" value="ECO:0007669"/>
    <property type="project" value="InterPro"/>
</dbReference>
<dbReference type="SUPFAM" id="SSF52021">
    <property type="entry name" value="Carbamoyl phosphate synthetase, small subunit N-terminal domain"/>
    <property type="match status" value="1"/>
</dbReference>
<comment type="pathway">
    <text evidence="2 11">Amino-acid biosynthesis; L-arginine biosynthesis; carbamoyl phosphate from bicarbonate: step 1/1.</text>
</comment>
<dbReference type="InterPro" id="IPR029062">
    <property type="entry name" value="Class_I_gatase-like"/>
</dbReference>
<feature type="region of interest" description="CPSase" evidence="11">
    <location>
        <begin position="1"/>
        <end position="197"/>
    </location>
</feature>
<comment type="catalytic activity">
    <reaction evidence="10 11">
        <text>L-glutamine + H2O = L-glutamate + NH4(+)</text>
        <dbReference type="Rhea" id="RHEA:15889"/>
        <dbReference type="ChEBI" id="CHEBI:15377"/>
        <dbReference type="ChEBI" id="CHEBI:28938"/>
        <dbReference type="ChEBI" id="CHEBI:29985"/>
        <dbReference type="ChEBI" id="CHEBI:58359"/>
    </reaction>
</comment>
<dbReference type="InterPro" id="IPR006274">
    <property type="entry name" value="CarbamoylP_synth_ssu"/>
</dbReference>
<comment type="similarity">
    <text evidence="3 11">Belongs to the CarA family.</text>
</comment>
<dbReference type="EMBL" id="PGTD01000007">
    <property type="protein sequence ID" value="PJE32098.1"/>
    <property type="molecule type" value="Genomic_DNA"/>
</dbReference>